<dbReference type="GO" id="GO:0030057">
    <property type="term" value="C:desmosome"/>
    <property type="evidence" value="ECO:0007669"/>
    <property type="project" value="UniProtKB-SubCell"/>
</dbReference>
<dbReference type="SMART" id="SM00112">
    <property type="entry name" value="CA"/>
    <property type="match status" value="4"/>
</dbReference>
<evidence type="ECO:0000256" key="7">
    <source>
        <dbReference type="ARBA" id="ARBA00022837"/>
    </source>
</evidence>
<dbReference type="GO" id="GO:0001764">
    <property type="term" value="P:neuron migration"/>
    <property type="evidence" value="ECO:0007669"/>
    <property type="project" value="UniProtKB-ARBA"/>
</dbReference>
<evidence type="ECO:0000256" key="14">
    <source>
        <dbReference type="RuleBase" id="RU003318"/>
    </source>
</evidence>
<dbReference type="GO" id="GO:0060027">
    <property type="term" value="P:convergent extension involved in gastrulation"/>
    <property type="evidence" value="ECO:0007669"/>
    <property type="project" value="UniProtKB-ARBA"/>
</dbReference>
<evidence type="ECO:0000256" key="8">
    <source>
        <dbReference type="ARBA" id="ARBA00022889"/>
    </source>
</evidence>
<dbReference type="InterPro" id="IPR039808">
    <property type="entry name" value="Cadherin"/>
</dbReference>
<evidence type="ECO:0000256" key="6">
    <source>
        <dbReference type="ARBA" id="ARBA00022737"/>
    </source>
</evidence>
<dbReference type="GO" id="GO:0042074">
    <property type="term" value="P:cell migration involved in gastrulation"/>
    <property type="evidence" value="ECO:0007669"/>
    <property type="project" value="UniProtKB-ARBA"/>
</dbReference>
<organism evidence="17 18">
    <name type="scientific">Mola mola</name>
    <name type="common">Ocean sunfish</name>
    <name type="synonym">Tetraodon mola</name>
    <dbReference type="NCBI Taxonomy" id="94237"/>
    <lineage>
        <taxon>Eukaryota</taxon>
        <taxon>Metazoa</taxon>
        <taxon>Chordata</taxon>
        <taxon>Craniata</taxon>
        <taxon>Vertebrata</taxon>
        <taxon>Euteleostomi</taxon>
        <taxon>Actinopterygii</taxon>
        <taxon>Neopterygii</taxon>
        <taxon>Teleostei</taxon>
        <taxon>Neoteleostei</taxon>
        <taxon>Acanthomorphata</taxon>
        <taxon>Eupercaria</taxon>
        <taxon>Tetraodontiformes</taxon>
        <taxon>Molidae</taxon>
        <taxon>Mola</taxon>
    </lineage>
</organism>
<keyword evidence="18" id="KW-1185">Reference proteome</keyword>
<evidence type="ECO:0000256" key="13">
    <source>
        <dbReference type="PROSITE-ProRule" id="PRU00043"/>
    </source>
</evidence>
<keyword evidence="4 14" id="KW-0812">Transmembrane</keyword>
<dbReference type="GO" id="GO:0007156">
    <property type="term" value="P:homophilic cell adhesion via plasma membrane adhesion molecules"/>
    <property type="evidence" value="ECO:0007669"/>
    <property type="project" value="InterPro"/>
</dbReference>
<keyword evidence="9" id="KW-0965">Cell junction</keyword>
<proteinExistence type="predicted"/>
<dbReference type="GO" id="GO:0008013">
    <property type="term" value="F:beta-catenin binding"/>
    <property type="evidence" value="ECO:0007669"/>
    <property type="project" value="TreeGrafter"/>
</dbReference>
<dbReference type="GO" id="GO:0007043">
    <property type="term" value="P:cell-cell junction assembly"/>
    <property type="evidence" value="ECO:0007669"/>
    <property type="project" value="TreeGrafter"/>
</dbReference>
<evidence type="ECO:0000259" key="16">
    <source>
        <dbReference type="PROSITE" id="PS50268"/>
    </source>
</evidence>
<evidence type="ECO:0000256" key="4">
    <source>
        <dbReference type="ARBA" id="ARBA00022692"/>
    </source>
</evidence>
<dbReference type="PANTHER" id="PTHR24027:SF78">
    <property type="entry name" value="CADHERIN-LIKE PROTEIN 26"/>
    <property type="match status" value="1"/>
</dbReference>
<dbReference type="Ensembl" id="ENSMMOT00000025017.1">
    <property type="protein sequence ID" value="ENSMMOP00000024606.1"/>
    <property type="gene ID" value="ENSMMOG00000018705.1"/>
</dbReference>
<keyword evidence="3" id="KW-1003">Cell membrane</keyword>
<dbReference type="GO" id="GO:0001841">
    <property type="term" value="P:neural tube formation"/>
    <property type="evidence" value="ECO:0007669"/>
    <property type="project" value="UniProtKB-ARBA"/>
</dbReference>
<dbReference type="Gene3D" id="4.10.900.10">
    <property type="entry name" value="TCF3-CBD (Catenin binding domain)"/>
    <property type="match status" value="1"/>
</dbReference>
<dbReference type="GO" id="GO:0034332">
    <property type="term" value="P:adherens junction organization"/>
    <property type="evidence" value="ECO:0007669"/>
    <property type="project" value="TreeGrafter"/>
</dbReference>
<dbReference type="FunFam" id="2.60.40.60:FF:000022">
    <property type="entry name" value="Cadherin 2"/>
    <property type="match status" value="1"/>
</dbReference>
<dbReference type="SUPFAM" id="SSF49313">
    <property type="entry name" value="Cadherin-like"/>
    <property type="match status" value="5"/>
</dbReference>
<dbReference type="GO" id="GO:0044331">
    <property type="term" value="P:cell-cell adhesion mediated by cadherin"/>
    <property type="evidence" value="ECO:0007669"/>
    <property type="project" value="TreeGrafter"/>
</dbReference>
<dbReference type="GO" id="GO:0016339">
    <property type="term" value="P:calcium-dependent cell-cell adhesion via plasma membrane cell adhesion molecules"/>
    <property type="evidence" value="ECO:0007669"/>
    <property type="project" value="TreeGrafter"/>
</dbReference>
<dbReference type="GO" id="GO:0005509">
    <property type="term" value="F:calcium ion binding"/>
    <property type="evidence" value="ECO:0007669"/>
    <property type="project" value="UniProtKB-UniRule"/>
</dbReference>
<keyword evidence="6" id="KW-0677">Repeat</keyword>
<dbReference type="AlphaFoldDB" id="A0A3Q3XL53"/>
<protein>
    <recommendedName>
        <fullName evidence="16">Cadherin domain-containing protein</fullName>
    </recommendedName>
</protein>
<dbReference type="STRING" id="94237.ENSMMOP00000024606"/>
<evidence type="ECO:0000313" key="17">
    <source>
        <dbReference type="Ensembl" id="ENSMMOP00000024606.1"/>
    </source>
</evidence>
<sequence length="828" mass="90904">RFLLLFFTPPFILPPFWVEVADCDTASASFTVSDPSFAVTSGGVVEAVTSGGTCRRFSVFLFFLFFFFFNNRFFLSQPKGEALLKRSKRRWSPPPFNILENDKGPFPMNVEEIVSDSAANYNVYYTLSGPGLDENPVGVFALKPNTGMLTVLKTVDREEFPVFRLTARVFNERTGKETDNPLPITIIVDDVNDNAPTFTGSLECTVLEQSKAGTVVGKLNATDRDQEGTLHVKIKYSLVDGQNLFAIDPQTGVITTVTNTLDRETKDKHLVIVQIKDMNGQGNGLSNTGTATITLADINDNPPTFTKPSYQVSVKENEKDKLILRIPVEDKDLVNTPNWISKFVISKGNEGGNFRIDADPETNEGLLYVLKPLDYEKTKNVKLEIMARNEAELSNTKAQWNTIPLDVAVTNVDEGPEFTPPTIRINVKENIQNNTVIGSYTAVDPETKRQTITAESENLRVANTIDRESKFVQDGMYNITMKAVDSSSKTGTGTVILVVEDVNDNIPVFPPGEMVLCEKEGELGSVVVVAEDKDQVPLSAPFSFTLPADHDNKWSLILENDTAVRLQQMKELPRGIHTVHVDVKDLQSNGGIQTVKIRICECKNGACLAKEHSVSLGGLALLAMLLPLVLLLLLCEFPTDTLTGGILLKSNTEAPGEEVDSSLIAVPTIDPAVKGLVKRNLVSAGLPGALNTGIHSTHDQGMFGVTTADMQEYYSGQYDRQYGTQQFNRDYLGDTGMDFDSKYQGLSSGFLHTWQTNGLYLQQKLAFLGSEEDGRYADDIIHSYRFEGVGSAAGSVGCCSDCGDTNDLDFLNTLGPKFKTLADVCKKT</sequence>
<keyword evidence="11" id="KW-0472">Membrane</keyword>
<dbReference type="InterPro" id="IPR002126">
    <property type="entry name" value="Cadherin-like_dom"/>
</dbReference>
<dbReference type="Pfam" id="PF01049">
    <property type="entry name" value="CADH_Y-type_LIR"/>
    <property type="match status" value="1"/>
</dbReference>
<dbReference type="FunFam" id="2.60.40.60:FF:000011">
    <property type="entry name" value="Cadherin 1"/>
    <property type="match status" value="1"/>
</dbReference>
<dbReference type="GO" id="GO:0005912">
    <property type="term" value="C:adherens junction"/>
    <property type="evidence" value="ECO:0007669"/>
    <property type="project" value="TreeGrafter"/>
</dbReference>
<keyword evidence="10" id="KW-1133">Transmembrane helix</keyword>
<keyword evidence="7 13" id="KW-0106">Calcium</keyword>
<evidence type="ECO:0000256" key="3">
    <source>
        <dbReference type="ARBA" id="ARBA00022475"/>
    </source>
</evidence>
<dbReference type="OMA" id="VTICRHE"/>
<evidence type="ECO:0000256" key="1">
    <source>
        <dbReference type="ARBA" id="ARBA00004251"/>
    </source>
</evidence>
<dbReference type="InterPro" id="IPR000233">
    <property type="entry name" value="Cadherin_Y-type_LIR"/>
</dbReference>
<keyword evidence="8 14" id="KW-0130">Cell adhesion</keyword>
<feature type="domain" description="Cadherin" evidence="16">
    <location>
        <begin position="198"/>
        <end position="305"/>
    </location>
</feature>
<feature type="domain" description="Cadherin" evidence="16">
    <location>
        <begin position="90"/>
        <end position="198"/>
    </location>
</feature>
<feature type="domain" description="Cadherin" evidence="16">
    <location>
        <begin position="306"/>
        <end position="418"/>
    </location>
</feature>
<dbReference type="PROSITE" id="PS50268">
    <property type="entry name" value="CADHERIN_2"/>
    <property type="match status" value="4"/>
</dbReference>
<dbReference type="PROSITE" id="PS00232">
    <property type="entry name" value="CADHERIN_1"/>
    <property type="match status" value="2"/>
</dbReference>
<feature type="domain" description="Cadherin" evidence="16">
    <location>
        <begin position="451"/>
        <end position="509"/>
    </location>
</feature>
<evidence type="ECO:0000256" key="10">
    <source>
        <dbReference type="ARBA" id="ARBA00022989"/>
    </source>
</evidence>
<name>A0A3Q3XL53_MOLML</name>
<dbReference type="PRINTS" id="PR00205">
    <property type="entry name" value="CADHERIN"/>
</dbReference>
<reference evidence="17" key="1">
    <citation type="submission" date="2025-08" db="UniProtKB">
        <authorList>
            <consortium name="Ensembl"/>
        </authorList>
    </citation>
    <scope>IDENTIFICATION</scope>
</reference>
<dbReference type="GO" id="GO:0000902">
    <property type="term" value="P:cell morphogenesis"/>
    <property type="evidence" value="ECO:0007669"/>
    <property type="project" value="TreeGrafter"/>
</dbReference>
<dbReference type="Pfam" id="PF00028">
    <property type="entry name" value="Cadherin"/>
    <property type="match status" value="3"/>
</dbReference>
<dbReference type="PANTHER" id="PTHR24027">
    <property type="entry name" value="CADHERIN-23"/>
    <property type="match status" value="1"/>
</dbReference>
<evidence type="ECO:0000256" key="9">
    <source>
        <dbReference type="ARBA" id="ARBA00022949"/>
    </source>
</evidence>
<comment type="subcellular location">
    <subcellularLocation>
        <location evidence="2">Cell junction</location>
        <location evidence="2">Desmosome</location>
    </subcellularLocation>
    <subcellularLocation>
        <location evidence="1 14">Cell membrane</location>
        <topology evidence="1 14">Single-pass type I membrane protein</topology>
    </subcellularLocation>
</comment>
<dbReference type="InterPro" id="IPR020894">
    <property type="entry name" value="Cadherin_CS"/>
</dbReference>
<dbReference type="InterPro" id="IPR009122">
    <property type="entry name" value="Desmosomal_cadherin"/>
</dbReference>
<dbReference type="GO" id="GO:0030010">
    <property type="term" value="P:establishment of cell polarity"/>
    <property type="evidence" value="ECO:0007669"/>
    <property type="project" value="UniProtKB-ARBA"/>
</dbReference>
<evidence type="ECO:0000256" key="2">
    <source>
        <dbReference type="ARBA" id="ARBA00004568"/>
    </source>
</evidence>
<evidence type="ECO:0000256" key="5">
    <source>
        <dbReference type="ARBA" id="ARBA00022723"/>
    </source>
</evidence>
<dbReference type="GO" id="GO:0045296">
    <property type="term" value="F:cadherin binding"/>
    <property type="evidence" value="ECO:0007669"/>
    <property type="project" value="TreeGrafter"/>
</dbReference>
<comment type="function">
    <text evidence="15">A component of desmosome cell-cell junctions which are required for positive regulation of cellular adhesion. Involved in the interaction of plaque proteins and intermediate filaments mediating cell-cell adhesion.</text>
</comment>
<dbReference type="Proteomes" id="UP000261620">
    <property type="component" value="Unplaced"/>
</dbReference>
<reference evidence="17" key="2">
    <citation type="submission" date="2025-09" db="UniProtKB">
        <authorList>
            <consortium name="Ensembl"/>
        </authorList>
    </citation>
    <scope>IDENTIFICATION</scope>
</reference>
<dbReference type="CDD" id="cd11304">
    <property type="entry name" value="Cadherin_repeat"/>
    <property type="match status" value="4"/>
</dbReference>
<accession>A0A3Q3XL53</accession>
<dbReference type="GO" id="GO:0016342">
    <property type="term" value="C:catenin complex"/>
    <property type="evidence" value="ECO:0007669"/>
    <property type="project" value="TreeGrafter"/>
</dbReference>
<evidence type="ECO:0000256" key="11">
    <source>
        <dbReference type="ARBA" id="ARBA00023136"/>
    </source>
</evidence>
<dbReference type="PRINTS" id="PR01818">
    <property type="entry name" value="DESMOCADHERN"/>
</dbReference>
<dbReference type="FunFam" id="2.60.40.60:FF:000019">
    <property type="entry name" value="Cadherin 2"/>
    <property type="match status" value="1"/>
</dbReference>
<dbReference type="InterPro" id="IPR027397">
    <property type="entry name" value="Catenin-bd_sf"/>
</dbReference>
<evidence type="ECO:0000313" key="18">
    <source>
        <dbReference type="Proteomes" id="UP000261620"/>
    </source>
</evidence>
<keyword evidence="12" id="KW-0325">Glycoprotein</keyword>
<dbReference type="GO" id="GO:0007498">
    <property type="term" value="P:mesoderm development"/>
    <property type="evidence" value="ECO:0007669"/>
    <property type="project" value="UniProtKB-ARBA"/>
</dbReference>
<evidence type="ECO:0000256" key="12">
    <source>
        <dbReference type="ARBA" id="ARBA00023180"/>
    </source>
</evidence>
<dbReference type="InterPro" id="IPR015919">
    <property type="entry name" value="Cadherin-like_sf"/>
</dbReference>
<dbReference type="GO" id="GO:0007398">
    <property type="term" value="P:ectoderm development"/>
    <property type="evidence" value="ECO:0007669"/>
    <property type="project" value="UniProtKB-ARBA"/>
</dbReference>
<dbReference type="Gene3D" id="2.60.40.60">
    <property type="entry name" value="Cadherins"/>
    <property type="match status" value="5"/>
</dbReference>
<evidence type="ECO:0000256" key="15">
    <source>
        <dbReference type="RuleBase" id="RU004358"/>
    </source>
</evidence>
<keyword evidence="5" id="KW-0479">Metal-binding</keyword>